<dbReference type="EMBL" id="JAHXZN010000018">
    <property type="protein sequence ID" value="MBW6533278.1"/>
    <property type="molecule type" value="Genomic_DNA"/>
</dbReference>
<dbReference type="SUPFAM" id="SSF53850">
    <property type="entry name" value="Periplasmic binding protein-like II"/>
    <property type="match status" value="1"/>
</dbReference>
<dbReference type="Pfam" id="PF00126">
    <property type="entry name" value="HTH_1"/>
    <property type="match status" value="1"/>
</dbReference>
<dbReference type="SUPFAM" id="SSF46785">
    <property type="entry name" value="Winged helix' DNA-binding domain"/>
    <property type="match status" value="1"/>
</dbReference>
<dbReference type="PRINTS" id="PR00039">
    <property type="entry name" value="HTHLYSR"/>
</dbReference>
<dbReference type="Proteomes" id="UP000759103">
    <property type="component" value="Unassembled WGS sequence"/>
</dbReference>
<dbReference type="InterPro" id="IPR005119">
    <property type="entry name" value="LysR_subst-bd"/>
</dbReference>
<organism evidence="6 7">
    <name type="scientific">Sphingomonas citri</name>
    <dbReference type="NCBI Taxonomy" id="2862499"/>
    <lineage>
        <taxon>Bacteria</taxon>
        <taxon>Pseudomonadati</taxon>
        <taxon>Pseudomonadota</taxon>
        <taxon>Alphaproteobacteria</taxon>
        <taxon>Sphingomonadales</taxon>
        <taxon>Sphingomonadaceae</taxon>
        <taxon>Sphingomonas</taxon>
    </lineage>
</organism>
<proteinExistence type="inferred from homology"/>
<evidence type="ECO:0000256" key="1">
    <source>
        <dbReference type="ARBA" id="ARBA00009437"/>
    </source>
</evidence>
<dbReference type="CDD" id="cd08474">
    <property type="entry name" value="PBP2_CrgA_like_5"/>
    <property type="match status" value="1"/>
</dbReference>
<evidence type="ECO:0000256" key="3">
    <source>
        <dbReference type="ARBA" id="ARBA00023125"/>
    </source>
</evidence>
<gene>
    <name evidence="6" type="ORF">KZ820_21270</name>
</gene>
<evidence type="ECO:0000313" key="6">
    <source>
        <dbReference type="EMBL" id="MBW6533278.1"/>
    </source>
</evidence>
<dbReference type="Gene3D" id="1.10.10.10">
    <property type="entry name" value="Winged helix-like DNA-binding domain superfamily/Winged helix DNA-binding domain"/>
    <property type="match status" value="1"/>
</dbReference>
<dbReference type="InterPro" id="IPR058163">
    <property type="entry name" value="LysR-type_TF_proteobact-type"/>
</dbReference>
<evidence type="ECO:0000259" key="5">
    <source>
        <dbReference type="PROSITE" id="PS50931"/>
    </source>
</evidence>
<keyword evidence="7" id="KW-1185">Reference proteome</keyword>
<evidence type="ECO:0000313" key="7">
    <source>
        <dbReference type="Proteomes" id="UP000759103"/>
    </source>
</evidence>
<reference evidence="6 7" key="1">
    <citation type="submission" date="2021-07" db="EMBL/GenBank/DDBJ databases">
        <title>Sphingomonas sp.</title>
        <authorList>
            <person name="Feng G."/>
            <person name="Li J."/>
            <person name="Pan M."/>
        </authorList>
    </citation>
    <scope>NUCLEOTIDE SEQUENCE [LARGE SCALE GENOMIC DNA]</scope>
    <source>
        <strain evidence="6 7">RRHST34</strain>
    </source>
</reference>
<comment type="caution">
    <text evidence="6">The sequence shown here is derived from an EMBL/GenBank/DDBJ whole genome shotgun (WGS) entry which is preliminary data.</text>
</comment>
<dbReference type="PANTHER" id="PTHR30537">
    <property type="entry name" value="HTH-TYPE TRANSCRIPTIONAL REGULATOR"/>
    <property type="match status" value="1"/>
</dbReference>
<dbReference type="InterPro" id="IPR036388">
    <property type="entry name" value="WH-like_DNA-bd_sf"/>
</dbReference>
<dbReference type="InterPro" id="IPR000847">
    <property type="entry name" value="LysR_HTH_N"/>
</dbReference>
<evidence type="ECO:0000256" key="4">
    <source>
        <dbReference type="ARBA" id="ARBA00023163"/>
    </source>
</evidence>
<feature type="domain" description="HTH lysR-type" evidence="5">
    <location>
        <begin position="4"/>
        <end position="61"/>
    </location>
</feature>
<sequence>MRREELGSLAMFMAVAEERSFTKAAARLGISQSALSHAMRRLEARLGLRLLTRTTRSVAPTEAGERLIETLGPALNDIDQKLAALTELREKPAGTVRITAGAHAARKVLWPAIERVTTEYPDVRIEVSVDAELVDIVAERFDAGVRLGERLEQDMIAVPISPRLRMAAFASPGYLAAWGTPTSPYELAAHSCINLRFAGSRALYSWEFERDGKELKVKTEGQLVFNDVDLIAQAALAGRGIGFMLEDHVLDHLASGRLVRVLEEWCEPFDGYYLYYPSRRQPSPAFQLVLEALRLRARIGTQHAAGA</sequence>
<dbReference type="InterPro" id="IPR036390">
    <property type="entry name" value="WH_DNA-bd_sf"/>
</dbReference>
<comment type="similarity">
    <text evidence="1">Belongs to the LysR transcriptional regulatory family.</text>
</comment>
<evidence type="ECO:0000256" key="2">
    <source>
        <dbReference type="ARBA" id="ARBA00023015"/>
    </source>
</evidence>
<keyword evidence="4" id="KW-0804">Transcription</keyword>
<dbReference type="Gene3D" id="3.40.190.290">
    <property type="match status" value="1"/>
</dbReference>
<keyword evidence="3" id="KW-0238">DNA-binding</keyword>
<dbReference type="PROSITE" id="PS50931">
    <property type="entry name" value="HTH_LYSR"/>
    <property type="match status" value="1"/>
</dbReference>
<dbReference type="PANTHER" id="PTHR30537:SF1">
    <property type="entry name" value="HTH-TYPE TRANSCRIPTIONAL REGULATOR PGRR"/>
    <property type="match status" value="1"/>
</dbReference>
<keyword evidence="2" id="KW-0805">Transcription regulation</keyword>
<protein>
    <submittedName>
        <fullName evidence="6">LysR family transcriptional regulator</fullName>
    </submittedName>
</protein>
<dbReference type="RefSeq" id="WP_219750796.1">
    <property type="nucleotide sequence ID" value="NZ_JAHXZN010000018.1"/>
</dbReference>
<dbReference type="Pfam" id="PF03466">
    <property type="entry name" value="LysR_substrate"/>
    <property type="match status" value="1"/>
</dbReference>
<name>A0ABS7BUJ8_9SPHN</name>
<accession>A0ABS7BUJ8</accession>